<comment type="caution">
    <text evidence="1">The sequence shown here is derived from an EMBL/GenBank/DDBJ whole genome shotgun (WGS) entry which is preliminary data.</text>
</comment>
<dbReference type="EMBL" id="JAHRIP010042054">
    <property type="protein sequence ID" value="MEQ2297270.1"/>
    <property type="molecule type" value="Genomic_DNA"/>
</dbReference>
<gene>
    <name evidence="1" type="ORF">AMECASPLE_033138</name>
</gene>
<evidence type="ECO:0000313" key="2">
    <source>
        <dbReference type="Proteomes" id="UP001469553"/>
    </source>
</evidence>
<keyword evidence="2" id="KW-1185">Reference proteome</keyword>
<sequence length="105" mass="12387">MVSSKWGEEIRLCTAKPKPFAAETLQLLQLQCEHVVRNKTAAFGQYDQPLTPSEYKMQQILQMFGRYRLYSSTVLWALYFRHKLLGQKKNVWFSYSHPSIQTDKQ</sequence>
<reference evidence="1 2" key="1">
    <citation type="submission" date="2021-06" db="EMBL/GenBank/DDBJ databases">
        <authorList>
            <person name="Palmer J.M."/>
        </authorList>
    </citation>
    <scope>NUCLEOTIDE SEQUENCE [LARGE SCALE GENOMIC DNA]</scope>
    <source>
        <strain evidence="1 2">AS_MEX2019</strain>
        <tissue evidence="1">Muscle</tissue>
    </source>
</reference>
<protein>
    <submittedName>
        <fullName evidence="1">Uncharacterized protein</fullName>
    </submittedName>
</protein>
<proteinExistence type="predicted"/>
<name>A0ABV0YUG7_9TELE</name>
<organism evidence="1 2">
    <name type="scientific">Ameca splendens</name>
    <dbReference type="NCBI Taxonomy" id="208324"/>
    <lineage>
        <taxon>Eukaryota</taxon>
        <taxon>Metazoa</taxon>
        <taxon>Chordata</taxon>
        <taxon>Craniata</taxon>
        <taxon>Vertebrata</taxon>
        <taxon>Euteleostomi</taxon>
        <taxon>Actinopterygii</taxon>
        <taxon>Neopterygii</taxon>
        <taxon>Teleostei</taxon>
        <taxon>Neoteleostei</taxon>
        <taxon>Acanthomorphata</taxon>
        <taxon>Ovalentaria</taxon>
        <taxon>Atherinomorphae</taxon>
        <taxon>Cyprinodontiformes</taxon>
        <taxon>Goodeidae</taxon>
        <taxon>Ameca</taxon>
    </lineage>
</organism>
<dbReference type="Proteomes" id="UP001469553">
    <property type="component" value="Unassembled WGS sequence"/>
</dbReference>
<evidence type="ECO:0000313" key="1">
    <source>
        <dbReference type="EMBL" id="MEQ2297270.1"/>
    </source>
</evidence>
<accession>A0ABV0YUG7</accession>